<name>A0A221JXQ2_9RHOB</name>
<keyword evidence="2" id="KW-1185">Reference proteome</keyword>
<dbReference type="PANTHER" id="PTHR38460">
    <property type="entry name" value="TAUTOMERASE YOLI-RELATED"/>
    <property type="match status" value="1"/>
</dbReference>
<dbReference type="OrthoDB" id="9804765at2"/>
<sequence length="132" mass="14960">MPLTRISLLKGKTHQYQRALMEQVYLAMRETFDVPADDRFMTVSEHDRDQFDFGADYLGIHRSDDLVQIQITANNTRTLAQKKALFAVIASRLAAEPGVRPEDVLISLVEVSKENWSFGNGEAQYAPQTESQ</sequence>
<dbReference type="InterPro" id="IPR037479">
    <property type="entry name" value="Tauto_MSAD"/>
</dbReference>
<dbReference type="SUPFAM" id="SSF55331">
    <property type="entry name" value="Tautomerase/MIF"/>
    <property type="match status" value="1"/>
</dbReference>
<dbReference type="AlphaFoldDB" id="A0A221JXQ2"/>
<proteinExistence type="predicted"/>
<protein>
    <submittedName>
        <fullName evidence="1">4-oxalocrotonate tautomerase</fullName>
    </submittedName>
</protein>
<dbReference type="RefSeq" id="WP_089419574.1">
    <property type="nucleotide sequence ID" value="NZ_CP022415.1"/>
</dbReference>
<organism evidence="1 2">
    <name type="scientific">Pseudosulfitobacter pseudonitzschiae</name>
    <dbReference type="NCBI Taxonomy" id="1402135"/>
    <lineage>
        <taxon>Bacteria</taxon>
        <taxon>Pseudomonadati</taxon>
        <taxon>Pseudomonadota</taxon>
        <taxon>Alphaproteobacteria</taxon>
        <taxon>Rhodobacterales</taxon>
        <taxon>Roseobacteraceae</taxon>
        <taxon>Pseudosulfitobacter</taxon>
    </lineage>
</organism>
<gene>
    <name evidence="1" type="ORF">SULPSESMR1_00700</name>
</gene>
<reference evidence="1 2" key="1">
    <citation type="submission" date="2017-07" db="EMBL/GenBank/DDBJ databases">
        <title>Genome Sequence of Sulfitobacter pseudonitzschiae Strain SMR1 Isolated from a culture of the Diatom Skeletonema marinoi.</title>
        <authorList>
            <person name="Topel M."/>
            <person name="Pinder M.I.M."/>
            <person name="Johansson O.N."/>
            <person name="Kourtchenko O."/>
            <person name="Godhe A."/>
            <person name="Clarke A.K."/>
        </authorList>
    </citation>
    <scope>NUCLEOTIDE SEQUENCE [LARGE SCALE GENOMIC DNA]</scope>
    <source>
        <strain evidence="1 2">SMR1</strain>
    </source>
</reference>
<dbReference type="InterPro" id="IPR014347">
    <property type="entry name" value="Tautomerase/MIF_sf"/>
</dbReference>
<dbReference type="Proteomes" id="UP000199754">
    <property type="component" value="Chromosome"/>
</dbReference>
<accession>A0A221JXQ2</accession>
<dbReference type="KEGG" id="spse:SULPSESMR1_00700"/>
<dbReference type="EMBL" id="CP022415">
    <property type="protein sequence ID" value="ASM71531.1"/>
    <property type="molecule type" value="Genomic_DNA"/>
</dbReference>
<evidence type="ECO:0000313" key="1">
    <source>
        <dbReference type="EMBL" id="ASM71531.1"/>
    </source>
</evidence>
<dbReference type="PANTHER" id="PTHR38460:SF1">
    <property type="entry name" value="TAUTOMERASE YOLI-RELATED"/>
    <property type="match status" value="1"/>
</dbReference>
<dbReference type="Gene3D" id="3.30.429.10">
    <property type="entry name" value="Macrophage Migration Inhibitory Factor"/>
    <property type="match status" value="1"/>
</dbReference>
<dbReference type="Pfam" id="PF14552">
    <property type="entry name" value="Tautomerase_2"/>
    <property type="match status" value="1"/>
</dbReference>
<evidence type="ECO:0000313" key="2">
    <source>
        <dbReference type="Proteomes" id="UP000199754"/>
    </source>
</evidence>